<keyword evidence="2" id="KW-0547">Nucleotide-binding</keyword>
<gene>
    <name evidence="5" type="ORF">P3X46_010431</name>
</gene>
<evidence type="ECO:0000313" key="5">
    <source>
        <dbReference type="EMBL" id="KAJ9178555.1"/>
    </source>
</evidence>
<evidence type="ECO:0000313" key="6">
    <source>
        <dbReference type="Proteomes" id="UP001174677"/>
    </source>
</evidence>
<reference evidence="5" key="1">
    <citation type="journal article" date="2023" name="Plant Biotechnol. J.">
        <title>Chromosome-level wild Hevea brasiliensis genome provides new tools for genomic-assisted breeding and valuable loci to elevate rubber yield.</title>
        <authorList>
            <person name="Cheng H."/>
            <person name="Song X."/>
            <person name="Hu Y."/>
            <person name="Wu T."/>
            <person name="Yang Q."/>
            <person name="An Z."/>
            <person name="Feng S."/>
            <person name="Deng Z."/>
            <person name="Wu W."/>
            <person name="Zeng X."/>
            <person name="Tu M."/>
            <person name="Wang X."/>
            <person name="Huang H."/>
        </authorList>
    </citation>
    <scope>NUCLEOTIDE SEQUENCE</scope>
    <source>
        <strain evidence="5">MT/VB/25A 57/8</strain>
    </source>
</reference>
<evidence type="ECO:0000256" key="1">
    <source>
        <dbReference type="ARBA" id="ARBA00022737"/>
    </source>
</evidence>
<protein>
    <recommendedName>
        <fullName evidence="4">Disease resistance N-terminal domain-containing protein</fullName>
    </recommendedName>
</protein>
<evidence type="ECO:0000259" key="4">
    <source>
        <dbReference type="Pfam" id="PF18052"/>
    </source>
</evidence>
<dbReference type="Proteomes" id="UP001174677">
    <property type="component" value="Chromosome 6"/>
</dbReference>
<keyword evidence="3" id="KW-0611">Plant defense</keyword>
<comment type="caution">
    <text evidence="5">The sequence shown here is derived from an EMBL/GenBank/DDBJ whole genome shotgun (WGS) entry which is preliminary data.</text>
</comment>
<sequence length="98" mass="11147">MAIEIIVESILSKLNELVSQEADLLSGVEEQVEFMEKELRMMYAVLQDVEASEGLSDYLLHWNEIVETANLIADNAIEKFIMSRGNKSGLFVFQHLID</sequence>
<evidence type="ECO:0000256" key="3">
    <source>
        <dbReference type="ARBA" id="ARBA00022821"/>
    </source>
</evidence>
<dbReference type="Gene3D" id="1.20.5.4130">
    <property type="match status" value="1"/>
</dbReference>
<keyword evidence="6" id="KW-1185">Reference proteome</keyword>
<evidence type="ECO:0000256" key="2">
    <source>
        <dbReference type="ARBA" id="ARBA00022741"/>
    </source>
</evidence>
<dbReference type="Pfam" id="PF18052">
    <property type="entry name" value="Rx_N"/>
    <property type="match status" value="1"/>
</dbReference>
<accession>A0ABQ9MHW3</accession>
<name>A0ABQ9MHW3_HEVBR</name>
<feature type="domain" description="Disease resistance N-terminal" evidence="4">
    <location>
        <begin position="6"/>
        <end position="86"/>
    </location>
</feature>
<proteinExistence type="predicted"/>
<dbReference type="InterPro" id="IPR041118">
    <property type="entry name" value="Rx_N"/>
</dbReference>
<dbReference type="EMBL" id="JARPOI010000006">
    <property type="protein sequence ID" value="KAJ9178555.1"/>
    <property type="molecule type" value="Genomic_DNA"/>
</dbReference>
<keyword evidence="1" id="KW-0677">Repeat</keyword>
<organism evidence="5 6">
    <name type="scientific">Hevea brasiliensis</name>
    <name type="common">Para rubber tree</name>
    <name type="synonym">Siphonia brasiliensis</name>
    <dbReference type="NCBI Taxonomy" id="3981"/>
    <lineage>
        <taxon>Eukaryota</taxon>
        <taxon>Viridiplantae</taxon>
        <taxon>Streptophyta</taxon>
        <taxon>Embryophyta</taxon>
        <taxon>Tracheophyta</taxon>
        <taxon>Spermatophyta</taxon>
        <taxon>Magnoliopsida</taxon>
        <taxon>eudicotyledons</taxon>
        <taxon>Gunneridae</taxon>
        <taxon>Pentapetalae</taxon>
        <taxon>rosids</taxon>
        <taxon>fabids</taxon>
        <taxon>Malpighiales</taxon>
        <taxon>Euphorbiaceae</taxon>
        <taxon>Crotonoideae</taxon>
        <taxon>Micrandreae</taxon>
        <taxon>Hevea</taxon>
    </lineage>
</organism>